<keyword evidence="2" id="KW-1133">Transmembrane helix</keyword>
<protein>
    <submittedName>
        <fullName evidence="3">Uncharacterized protein</fullName>
    </submittedName>
</protein>
<dbReference type="AlphaFoldDB" id="A0A2Z6MKE6"/>
<evidence type="ECO:0000256" key="2">
    <source>
        <dbReference type="SAM" id="Phobius"/>
    </source>
</evidence>
<organism evidence="3 4">
    <name type="scientific">Trifolium subterraneum</name>
    <name type="common">Subterranean clover</name>
    <dbReference type="NCBI Taxonomy" id="3900"/>
    <lineage>
        <taxon>Eukaryota</taxon>
        <taxon>Viridiplantae</taxon>
        <taxon>Streptophyta</taxon>
        <taxon>Embryophyta</taxon>
        <taxon>Tracheophyta</taxon>
        <taxon>Spermatophyta</taxon>
        <taxon>Magnoliopsida</taxon>
        <taxon>eudicotyledons</taxon>
        <taxon>Gunneridae</taxon>
        <taxon>Pentapetalae</taxon>
        <taxon>rosids</taxon>
        <taxon>fabids</taxon>
        <taxon>Fabales</taxon>
        <taxon>Fabaceae</taxon>
        <taxon>Papilionoideae</taxon>
        <taxon>50 kb inversion clade</taxon>
        <taxon>NPAAA clade</taxon>
        <taxon>Hologalegina</taxon>
        <taxon>IRL clade</taxon>
        <taxon>Trifolieae</taxon>
        <taxon>Trifolium</taxon>
    </lineage>
</organism>
<keyword evidence="4" id="KW-1185">Reference proteome</keyword>
<feature type="compositionally biased region" description="Acidic residues" evidence="1">
    <location>
        <begin position="83"/>
        <end position="95"/>
    </location>
</feature>
<dbReference type="PANTHER" id="PTHR36715">
    <property type="entry name" value="BNAANNG41370D PROTEIN"/>
    <property type="match status" value="1"/>
</dbReference>
<dbReference type="EMBL" id="DF973147">
    <property type="protein sequence ID" value="GAU14817.1"/>
    <property type="molecule type" value="Genomic_DNA"/>
</dbReference>
<proteinExistence type="predicted"/>
<keyword evidence="2" id="KW-0472">Membrane</keyword>
<name>A0A2Z6MKE6_TRISU</name>
<keyword evidence="2" id="KW-0812">Transmembrane</keyword>
<evidence type="ECO:0000256" key="1">
    <source>
        <dbReference type="SAM" id="MobiDB-lite"/>
    </source>
</evidence>
<dbReference type="Proteomes" id="UP000242715">
    <property type="component" value="Unassembled WGS sequence"/>
</dbReference>
<evidence type="ECO:0000313" key="3">
    <source>
        <dbReference type="EMBL" id="GAU14817.1"/>
    </source>
</evidence>
<gene>
    <name evidence="3" type="ORF">TSUD_50290</name>
</gene>
<accession>A0A2Z6MKE6</accession>
<evidence type="ECO:0000313" key="4">
    <source>
        <dbReference type="Proteomes" id="UP000242715"/>
    </source>
</evidence>
<reference evidence="4" key="1">
    <citation type="journal article" date="2017" name="Front. Plant Sci.">
        <title>Climate Clever Clovers: New Paradigm to Reduce the Environmental Footprint of Ruminants by Breeding Low Methanogenic Forages Utilizing Haplotype Variation.</title>
        <authorList>
            <person name="Kaur P."/>
            <person name="Appels R."/>
            <person name="Bayer P.E."/>
            <person name="Keeble-Gagnere G."/>
            <person name="Wang J."/>
            <person name="Hirakawa H."/>
            <person name="Shirasawa K."/>
            <person name="Vercoe P."/>
            <person name="Stefanova K."/>
            <person name="Durmic Z."/>
            <person name="Nichols P."/>
            <person name="Revell C."/>
            <person name="Isobe S.N."/>
            <person name="Edwards D."/>
            <person name="Erskine W."/>
        </authorList>
    </citation>
    <scope>NUCLEOTIDE SEQUENCE [LARGE SCALE GENOMIC DNA]</scope>
    <source>
        <strain evidence="4">cv. Daliak</strain>
    </source>
</reference>
<feature type="transmembrane region" description="Helical" evidence="2">
    <location>
        <begin position="24"/>
        <end position="48"/>
    </location>
</feature>
<dbReference type="OrthoDB" id="1662399at2759"/>
<sequence length="266" mass="29751">MLQVPAIHKINNFLNFLHLQSSSIVLNLCTWGALFLAILATFHTILIIKFRKNTPSSSISSLIEEDDFDFDDDDETCSLSSTEFEENDEEEEEQDENRAGEYFRLRGDGNGDGGFLRSCRQSIGDIFSLSEIANNKNVVKLWDTLGFGLGFGFDDSDSYDDGRIVSVYGTDEKQSVSPAGENSSENFTLGILDMRLRRRIPAVTAEWAPGIGNVGIESGGVQKVYVRDDGRYELTVGDMRNVLSPLGDLTESQLDLWWPNYCMLKI</sequence>
<feature type="region of interest" description="Disordered" evidence="1">
    <location>
        <begin position="80"/>
        <end position="100"/>
    </location>
</feature>
<dbReference type="PANTHER" id="PTHR36715:SF1">
    <property type="entry name" value="PROTEIN, PUTATIVE-RELATED"/>
    <property type="match status" value="1"/>
</dbReference>